<keyword evidence="1" id="KW-0472">Membrane</keyword>
<comment type="caution">
    <text evidence="2">The sequence shown here is derived from an EMBL/GenBank/DDBJ whole genome shotgun (WGS) entry which is preliminary data.</text>
</comment>
<reference evidence="2" key="1">
    <citation type="submission" date="2020-10" db="EMBL/GenBank/DDBJ databases">
        <authorList>
            <person name="Gilroy R."/>
        </authorList>
    </citation>
    <scope>NUCLEOTIDE SEQUENCE</scope>
    <source>
        <strain evidence="2">14700</strain>
    </source>
</reference>
<dbReference type="EMBL" id="JADIMF010000040">
    <property type="protein sequence ID" value="MBO8468652.1"/>
    <property type="molecule type" value="Genomic_DNA"/>
</dbReference>
<reference evidence="2" key="2">
    <citation type="journal article" date="2021" name="PeerJ">
        <title>Extensive microbial diversity within the chicken gut microbiome revealed by metagenomics and culture.</title>
        <authorList>
            <person name="Gilroy R."/>
            <person name="Ravi A."/>
            <person name="Getino M."/>
            <person name="Pursley I."/>
            <person name="Horton D.L."/>
            <person name="Alikhan N.F."/>
            <person name="Baker D."/>
            <person name="Gharbi K."/>
            <person name="Hall N."/>
            <person name="Watson M."/>
            <person name="Adriaenssens E.M."/>
            <person name="Foster-Nyarko E."/>
            <person name="Jarju S."/>
            <person name="Secka A."/>
            <person name="Antonio M."/>
            <person name="Oren A."/>
            <person name="Chaudhuri R.R."/>
            <person name="La Ragione R."/>
            <person name="Hildebrand F."/>
            <person name="Pallen M.J."/>
        </authorList>
    </citation>
    <scope>NUCLEOTIDE SEQUENCE</scope>
    <source>
        <strain evidence="2">14700</strain>
    </source>
</reference>
<dbReference type="Proteomes" id="UP000810292">
    <property type="component" value="Unassembled WGS sequence"/>
</dbReference>
<protein>
    <submittedName>
        <fullName evidence="2">Uncharacterized protein</fullName>
    </submittedName>
</protein>
<sequence>MSDDKRLDELEKTVSQLVRDGEARKKEKKVSERNRKLWLMISLVLVVSAVIISFTVSCDMSSLFDDIPPFDNDNPVIINPSEEEKPDNSYDIAEGEGVTILGFAPEYAVVSDTGELTIYGENSMFAVPGESVQLPDGTVIDFQVTTLAVQVIVDGEIVMIFRK</sequence>
<evidence type="ECO:0000313" key="3">
    <source>
        <dbReference type="Proteomes" id="UP000810292"/>
    </source>
</evidence>
<organism evidence="2 3">
    <name type="scientific">Candidatus Ornithospirochaeta stercoravium</name>
    <dbReference type="NCBI Taxonomy" id="2840897"/>
    <lineage>
        <taxon>Bacteria</taxon>
        <taxon>Pseudomonadati</taxon>
        <taxon>Spirochaetota</taxon>
        <taxon>Spirochaetia</taxon>
        <taxon>Spirochaetales</taxon>
        <taxon>Spirochaetaceae</taxon>
        <taxon>Spirochaetaceae incertae sedis</taxon>
        <taxon>Candidatus Ornithospirochaeta</taxon>
    </lineage>
</organism>
<proteinExistence type="predicted"/>
<keyword evidence="1" id="KW-1133">Transmembrane helix</keyword>
<evidence type="ECO:0000256" key="1">
    <source>
        <dbReference type="SAM" id="Phobius"/>
    </source>
</evidence>
<accession>A0A9D9I9T6</accession>
<name>A0A9D9I9T6_9SPIO</name>
<dbReference type="AlphaFoldDB" id="A0A9D9I9T6"/>
<evidence type="ECO:0000313" key="2">
    <source>
        <dbReference type="EMBL" id="MBO8468652.1"/>
    </source>
</evidence>
<gene>
    <name evidence="2" type="ORF">IAA72_02575</name>
</gene>
<feature type="transmembrane region" description="Helical" evidence="1">
    <location>
        <begin position="37"/>
        <end position="56"/>
    </location>
</feature>
<keyword evidence="1" id="KW-0812">Transmembrane</keyword>